<gene>
    <name evidence="1" type="ORF">ACOLOM_LOCUS10071</name>
</gene>
<evidence type="ECO:0000313" key="2">
    <source>
        <dbReference type="Proteomes" id="UP000789525"/>
    </source>
</evidence>
<keyword evidence="2" id="KW-1185">Reference proteome</keyword>
<proteinExistence type="predicted"/>
<accession>A0ACA9PD03</accession>
<evidence type="ECO:0000313" key="1">
    <source>
        <dbReference type="EMBL" id="CAG8697060.1"/>
    </source>
</evidence>
<dbReference type="Proteomes" id="UP000789525">
    <property type="component" value="Unassembled WGS sequence"/>
</dbReference>
<protein>
    <submittedName>
        <fullName evidence="1">13212_t:CDS:1</fullName>
    </submittedName>
</protein>
<dbReference type="EMBL" id="CAJVPT010031267">
    <property type="protein sequence ID" value="CAG8697060.1"/>
    <property type="molecule type" value="Genomic_DNA"/>
</dbReference>
<name>A0ACA9PD03_9GLOM</name>
<organism evidence="1 2">
    <name type="scientific">Acaulospora colombiana</name>
    <dbReference type="NCBI Taxonomy" id="27376"/>
    <lineage>
        <taxon>Eukaryota</taxon>
        <taxon>Fungi</taxon>
        <taxon>Fungi incertae sedis</taxon>
        <taxon>Mucoromycota</taxon>
        <taxon>Glomeromycotina</taxon>
        <taxon>Glomeromycetes</taxon>
        <taxon>Diversisporales</taxon>
        <taxon>Acaulosporaceae</taxon>
        <taxon>Acaulospora</taxon>
    </lineage>
</organism>
<feature type="non-terminal residue" evidence="1">
    <location>
        <position position="72"/>
    </location>
</feature>
<sequence>MSNQNHDKSFTQSSQHYDKSPQNSNQHQNEPLQNPIQHHHAPEPTQEELSDISAAINKLWDLDYNRLKPGVD</sequence>
<reference evidence="1" key="1">
    <citation type="submission" date="2021-06" db="EMBL/GenBank/DDBJ databases">
        <authorList>
            <person name="Kallberg Y."/>
            <person name="Tangrot J."/>
            <person name="Rosling A."/>
        </authorList>
    </citation>
    <scope>NUCLEOTIDE SEQUENCE</scope>
    <source>
        <strain evidence="1">CL356</strain>
    </source>
</reference>
<comment type="caution">
    <text evidence="1">The sequence shown here is derived from an EMBL/GenBank/DDBJ whole genome shotgun (WGS) entry which is preliminary data.</text>
</comment>